<dbReference type="InParanoid" id="A0A067R6I2"/>
<keyword evidence="3 8" id="KW-0812">Transmembrane</keyword>
<dbReference type="PANTHER" id="PTHR21143:SF121">
    <property type="entry name" value="GUSTATORY AND ODORANT RECEPTOR 21A"/>
    <property type="match status" value="1"/>
</dbReference>
<keyword evidence="6 8" id="KW-0675">Receptor</keyword>
<reference evidence="10 11" key="1">
    <citation type="journal article" date="2014" name="Nat. Commun.">
        <title>Molecular traces of alternative social organization in a termite genome.</title>
        <authorList>
            <person name="Terrapon N."/>
            <person name="Li C."/>
            <person name="Robertson H.M."/>
            <person name="Ji L."/>
            <person name="Meng X."/>
            <person name="Booth W."/>
            <person name="Chen Z."/>
            <person name="Childers C.P."/>
            <person name="Glastad K.M."/>
            <person name="Gokhale K."/>
            <person name="Gowin J."/>
            <person name="Gronenberg W."/>
            <person name="Hermansen R.A."/>
            <person name="Hu H."/>
            <person name="Hunt B.G."/>
            <person name="Huylmans A.K."/>
            <person name="Khalil S.M."/>
            <person name="Mitchell R.D."/>
            <person name="Munoz-Torres M.C."/>
            <person name="Mustard J.A."/>
            <person name="Pan H."/>
            <person name="Reese J.T."/>
            <person name="Scharf M.E."/>
            <person name="Sun F."/>
            <person name="Vogel H."/>
            <person name="Xiao J."/>
            <person name="Yang W."/>
            <person name="Yang Z."/>
            <person name="Yang Z."/>
            <person name="Zhou J."/>
            <person name="Zhu J."/>
            <person name="Brent C.S."/>
            <person name="Elsik C.G."/>
            <person name="Goodisman M.A."/>
            <person name="Liberles D.A."/>
            <person name="Roe R.M."/>
            <person name="Vargo E.L."/>
            <person name="Vilcinskas A."/>
            <person name="Wang J."/>
            <person name="Bornberg-Bauer E."/>
            <person name="Korb J."/>
            <person name="Zhang G."/>
            <person name="Liebig J."/>
        </authorList>
    </citation>
    <scope>NUCLEOTIDE SEQUENCE [LARGE SCALE GENOMIC DNA]</scope>
    <source>
        <tissue evidence="10">Whole organism</tissue>
    </source>
</reference>
<dbReference type="Proteomes" id="UP000027135">
    <property type="component" value="Unassembled WGS sequence"/>
</dbReference>
<keyword evidence="2 8" id="KW-1003">Cell membrane</keyword>
<dbReference type="PANTHER" id="PTHR21143">
    <property type="entry name" value="INVERTEBRATE GUSTATORY RECEPTOR"/>
    <property type="match status" value="1"/>
</dbReference>
<dbReference type="GO" id="GO:0050909">
    <property type="term" value="P:sensory perception of taste"/>
    <property type="evidence" value="ECO:0007669"/>
    <property type="project" value="InterPro"/>
</dbReference>
<dbReference type="GO" id="GO:0007165">
    <property type="term" value="P:signal transduction"/>
    <property type="evidence" value="ECO:0007669"/>
    <property type="project" value="UniProtKB-KW"/>
</dbReference>
<dbReference type="EMBL" id="KK852711">
    <property type="protein sequence ID" value="KDR17941.1"/>
    <property type="molecule type" value="Genomic_DNA"/>
</dbReference>
<dbReference type="STRING" id="136037.A0A067R6I2"/>
<feature type="transmembrane region" description="Helical" evidence="8">
    <location>
        <begin position="331"/>
        <end position="349"/>
    </location>
</feature>
<dbReference type="Pfam" id="PF08395">
    <property type="entry name" value="7tm_7"/>
    <property type="match status" value="2"/>
</dbReference>
<evidence type="ECO:0000256" key="4">
    <source>
        <dbReference type="ARBA" id="ARBA00022989"/>
    </source>
</evidence>
<proteinExistence type="inferred from homology"/>
<evidence type="ECO:0000256" key="2">
    <source>
        <dbReference type="ARBA" id="ARBA00022475"/>
    </source>
</evidence>
<comment type="function">
    <text evidence="8">Gustatory receptor which mediates acceptance or avoidance behavior, depending on its substrates.</text>
</comment>
<evidence type="ECO:0000256" key="7">
    <source>
        <dbReference type="ARBA" id="ARBA00023224"/>
    </source>
</evidence>
<evidence type="ECO:0000256" key="3">
    <source>
        <dbReference type="ARBA" id="ARBA00022692"/>
    </source>
</evidence>
<keyword evidence="5 8" id="KW-0472">Membrane</keyword>
<comment type="subcellular location">
    <subcellularLocation>
        <location evidence="1 8">Cell membrane</location>
        <topology evidence="1 8">Multi-pass membrane protein</topology>
    </subcellularLocation>
</comment>
<dbReference type="GO" id="GO:0043025">
    <property type="term" value="C:neuronal cell body"/>
    <property type="evidence" value="ECO:0007669"/>
    <property type="project" value="TreeGrafter"/>
</dbReference>
<feature type="region of interest" description="Disordered" evidence="9">
    <location>
        <begin position="357"/>
        <end position="377"/>
    </location>
</feature>
<feature type="compositionally biased region" description="Polar residues" evidence="9">
    <location>
        <begin position="357"/>
        <end position="370"/>
    </location>
</feature>
<keyword evidence="4 8" id="KW-1133">Transmembrane helix</keyword>
<keyword evidence="7 8" id="KW-0807">Transducer</keyword>
<dbReference type="FunCoup" id="A0A067R6I2">
    <property type="interactions" value="5"/>
</dbReference>
<gene>
    <name evidence="10" type="ORF">L798_08155</name>
</gene>
<evidence type="ECO:0000313" key="10">
    <source>
        <dbReference type="EMBL" id="KDR17941.1"/>
    </source>
</evidence>
<accession>A0A067R6I2</accession>
<evidence type="ECO:0000256" key="8">
    <source>
        <dbReference type="RuleBase" id="RU363108"/>
    </source>
</evidence>
<comment type="caution">
    <text evidence="8">Lacks conserved residue(s) required for the propagation of feature annotation.</text>
</comment>
<comment type="similarity">
    <text evidence="8">Belongs to the insect chemoreceptor superfamily. Gustatory receptor (GR) family.</text>
</comment>
<dbReference type="GO" id="GO:0030425">
    <property type="term" value="C:dendrite"/>
    <property type="evidence" value="ECO:0007669"/>
    <property type="project" value="TreeGrafter"/>
</dbReference>
<dbReference type="GO" id="GO:0005886">
    <property type="term" value="C:plasma membrane"/>
    <property type="evidence" value="ECO:0007669"/>
    <property type="project" value="UniProtKB-SubCell"/>
</dbReference>
<keyword evidence="11" id="KW-1185">Reference proteome</keyword>
<evidence type="ECO:0000256" key="5">
    <source>
        <dbReference type="ARBA" id="ARBA00023136"/>
    </source>
</evidence>
<dbReference type="GO" id="GO:0030424">
    <property type="term" value="C:axon"/>
    <property type="evidence" value="ECO:0007669"/>
    <property type="project" value="TreeGrafter"/>
</dbReference>
<feature type="transmembrane region" description="Helical" evidence="8">
    <location>
        <begin position="197"/>
        <end position="216"/>
    </location>
</feature>
<evidence type="ECO:0000256" key="1">
    <source>
        <dbReference type="ARBA" id="ARBA00004651"/>
    </source>
</evidence>
<dbReference type="AlphaFoldDB" id="A0A067R6I2"/>
<name>A0A067R6I2_ZOONE</name>
<evidence type="ECO:0000256" key="6">
    <source>
        <dbReference type="ARBA" id="ARBA00023170"/>
    </source>
</evidence>
<sequence length="377" mass="42449">MDTVDNLQDGMQPILYSVKTPEVNQFYNQSSYSSTPNLCYDTLKPFVLIMRALGVLPVSSTAGAMAFSWASLAMLYSACLYLLLCIAVWITNENRMQVTRSAKGRFEDSVDAYMMFAYLFPLAYIPLTHWIEASKVAKYFNDWNLFQIQVLKKHFLSYDRGKPKGKISLLRSMGLSHVTILASYSFVTFTVDKIPEVLLYSYLITLRNLIGLYWYFNYAVLSSIAVRLEDSLSKANLPDGLSSVADSGRKPRAGYSTGKFQIALARPEPLSNADRDRQLLHVEVAFQKILLRLQTASDNKITYQVNAFLQTITAQPPFISLGGYVRIDRQLLIGFGSTLVTYLIVLLQLKFSVSGSSQQPNVMRSTTENASVVDRKE</sequence>
<evidence type="ECO:0000313" key="11">
    <source>
        <dbReference type="Proteomes" id="UP000027135"/>
    </source>
</evidence>
<feature type="transmembrane region" description="Helical" evidence="8">
    <location>
        <begin position="169"/>
        <end position="191"/>
    </location>
</feature>
<evidence type="ECO:0000256" key="9">
    <source>
        <dbReference type="SAM" id="MobiDB-lite"/>
    </source>
</evidence>
<dbReference type="eggNOG" id="ENOG502SPS2">
    <property type="taxonomic scope" value="Eukaryota"/>
</dbReference>
<protein>
    <recommendedName>
        <fullName evidence="8">Gustatory receptor</fullName>
    </recommendedName>
</protein>
<dbReference type="InterPro" id="IPR013604">
    <property type="entry name" value="7TM_chemorcpt"/>
</dbReference>
<organism evidence="10 11">
    <name type="scientific">Zootermopsis nevadensis</name>
    <name type="common">Dampwood termite</name>
    <dbReference type="NCBI Taxonomy" id="136037"/>
    <lineage>
        <taxon>Eukaryota</taxon>
        <taxon>Metazoa</taxon>
        <taxon>Ecdysozoa</taxon>
        <taxon>Arthropoda</taxon>
        <taxon>Hexapoda</taxon>
        <taxon>Insecta</taxon>
        <taxon>Pterygota</taxon>
        <taxon>Neoptera</taxon>
        <taxon>Polyneoptera</taxon>
        <taxon>Dictyoptera</taxon>
        <taxon>Blattodea</taxon>
        <taxon>Blattoidea</taxon>
        <taxon>Termitoidae</taxon>
        <taxon>Termopsidae</taxon>
        <taxon>Zootermopsis</taxon>
    </lineage>
</organism>
<feature type="transmembrane region" description="Helical" evidence="8">
    <location>
        <begin position="74"/>
        <end position="92"/>
    </location>
</feature>